<feature type="domain" description="Transposase IS801/IS1294" evidence="1">
    <location>
        <begin position="142"/>
        <end position="313"/>
    </location>
</feature>
<dbReference type="GO" id="GO:0004803">
    <property type="term" value="F:transposase activity"/>
    <property type="evidence" value="ECO:0007669"/>
    <property type="project" value="InterPro"/>
</dbReference>
<dbReference type="GO" id="GO:0003677">
    <property type="term" value="F:DNA binding"/>
    <property type="evidence" value="ECO:0007669"/>
    <property type="project" value="InterPro"/>
</dbReference>
<accession>A0A4R5KXL9</accession>
<evidence type="ECO:0000313" key="3">
    <source>
        <dbReference type="EMBL" id="TDF99760.1"/>
    </source>
</evidence>
<dbReference type="OrthoDB" id="9791273at2"/>
<dbReference type="Pfam" id="PF14319">
    <property type="entry name" value="Zn_Tnp_IS91"/>
    <property type="match status" value="1"/>
</dbReference>
<dbReference type="GO" id="GO:0006313">
    <property type="term" value="P:DNA transposition"/>
    <property type="evidence" value="ECO:0007669"/>
    <property type="project" value="InterPro"/>
</dbReference>
<feature type="domain" description="Transposase zinc-binding" evidence="2">
    <location>
        <begin position="14"/>
        <end position="103"/>
    </location>
</feature>
<evidence type="ECO:0000259" key="2">
    <source>
        <dbReference type="Pfam" id="PF14319"/>
    </source>
</evidence>
<gene>
    <name evidence="3" type="ORF">E1757_08030</name>
</gene>
<dbReference type="Pfam" id="PF04986">
    <property type="entry name" value="Y2_Tnp"/>
    <property type="match status" value="1"/>
</dbReference>
<organism evidence="3 4">
    <name type="scientific">Paenibacillus piri</name>
    <dbReference type="NCBI Taxonomy" id="2547395"/>
    <lineage>
        <taxon>Bacteria</taxon>
        <taxon>Bacillati</taxon>
        <taxon>Bacillota</taxon>
        <taxon>Bacilli</taxon>
        <taxon>Bacillales</taxon>
        <taxon>Paenibacillaceae</taxon>
        <taxon>Paenibacillus</taxon>
    </lineage>
</organism>
<dbReference type="EMBL" id="SMRT01000002">
    <property type="protein sequence ID" value="TDF99760.1"/>
    <property type="molecule type" value="Genomic_DNA"/>
</dbReference>
<reference evidence="3 4" key="1">
    <citation type="submission" date="2019-03" db="EMBL/GenBank/DDBJ databases">
        <title>This is whole genome sequence of Paenibacillus sp MS74 strain.</title>
        <authorList>
            <person name="Trinh H.N."/>
        </authorList>
    </citation>
    <scope>NUCLEOTIDE SEQUENCE [LARGE SCALE GENOMIC DNA]</scope>
    <source>
        <strain evidence="3 4">MS74</strain>
    </source>
</reference>
<protein>
    <submittedName>
        <fullName evidence="3">IS91 family transposase</fullName>
    </submittedName>
</protein>
<proteinExistence type="predicted"/>
<dbReference type="PANTHER" id="PTHR37023">
    <property type="entry name" value="TRANSPOSASE"/>
    <property type="match status" value="1"/>
</dbReference>
<evidence type="ECO:0000313" key="4">
    <source>
        <dbReference type="Proteomes" id="UP000295636"/>
    </source>
</evidence>
<comment type="caution">
    <text evidence="3">The sequence shown here is derived from an EMBL/GenBank/DDBJ whole genome shotgun (WGS) entry which is preliminary data.</text>
</comment>
<dbReference type="InterPro" id="IPR026889">
    <property type="entry name" value="Zn_Tnp"/>
</dbReference>
<dbReference type="RefSeq" id="WP_133226454.1">
    <property type="nucleotide sequence ID" value="NZ_SMRT01000002.1"/>
</dbReference>
<sequence length="444" mass="52429">METNILRQIFFDEHNHWENFVKKHGKQIRPVVMKEVEKFKNCGNTKKGFKLLICEGCHDMKVIPYRCKGRFCTTSSCNETEEWSRVLAEEAFQVNHRHVMMTIDEGLRDIFLKHRGLLKEFMNEGVRIVKEYFEKKHKVTPGIIAGLHTFGSRLNFNPHIHMVVTMGGMKANGEWKKYDYIPFEMLRKQWQTVVLKLIRRNLSTAEKKEVQPLLQKAFTENEEGFYVHAPKQKGDVKAQLGYIGRYMRRPAIAVRRIEAYDGQYVTFRYMNKTEEAEKRETVTVEEFMALLIRHIPDEQFKTIRHYGVYSRRTKKLAKKLITAWQKEARRWIVKAKRTLRRQTWNEKVEKRTGQDPMVCPKCECYYEYKGEVCPEDGQLVVKYAACQNTRAVLERMIDPVTGIQEKKTRKEKETEAIDPKQVPTVERGRQLCMSDVFGKRKDTA</sequence>
<dbReference type="Proteomes" id="UP000295636">
    <property type="component" value="Unassembled WGS sequence"/>
</dbReference>
<keyword evidence="4" id="KW-1185">Reference proteome</keyword>
<dbReference type="AlphaFoldDB" id="A0A4R5KXL9"/>
<evidence type="ECO:0000259" key="1">
    <source>
        <dbReference type="Pfam" id="PF04986"/>
    </source>
</evidence>
<dbReference type="InterPro" id="IPR007069">
    <property type="entry name" value="Transposase_32"/>
</dbReference>
<name>A0A4R5KXL9_9BACL</name>
<dbReference type="PANTHER" id="PTHR37023:SF1">
    <property type="entry name" value="ISSOD25 TRANSPOSASE TNPA_ISSOD25"/>
    <property type="match status" value="1"/>
</dbReference>